<proteinExistence type="inferred from homology"/>
<evidence type="ECO:0000256" key="3">
    <source>
        <dbReference type="ARBA" id="ARBA00012948"/>
    </source>
</evidence>
<reference evidence="9" key="1">
    <citation type="submission" date="2015-12" db="EMBL/GenBank/DDBJ databases">
        <title>Update maize B73 reference genome by single molecule sequencing technologies.</title>
        <authorList>
            <consortium name="Maize Genome Sequencing Project"/>
            <person name="Ware D."/>
        </authorList>
    </citation>
    <scope>NUCLEOTIDE SEQUENCE [LARGE SCALE GENOMIC DNA]</scope>
    <source>
        <tissue evidence="9">Seedling</tissue>
    </source>
</reference>
<keyword evidence="5" id="KW-0276">Fatty acid metabolism</keyword>
<dbReference type="PANTHER" id="PTHR42879:SF2">
    <property type="entry name" value="3-OXOACYL-[ACYL-CARRIER-PROTEIN] REDUCTASE FABG"/>
    <property type="match status" value="1"/>
</dbReference>
<evidence type="ECO:0000256" key="8">
    <source>
        <dbReference type="RuleBase" id="RU000363"/>
    </source>
</evidence>
<name>A0A1D6ED38_MAIZE</name>
<accession>A0A1D6ED38</accession>
<dbReference type="PROSITE" id="PS00061">
    <property type="entry name" value="ADH_SHORT"/>
    <property type="match status" value="1"/>
</dbReference>
<keyword evidence="4" id="KW-0444">Lipid biosynthesis</keyword>
<keyword evidence="6" id="KW-0275">Fatty acid biosynthesis</keyword>
<dbReference type="InParanoid" id="A0A1D6ED38"/>
<dbReference type="InterPro" id="IPR020904">
    <property type="entry name" value="Sc_DH/Rdtase_CS"/>
</dbReference>
<keyword evidence="6" id="KW-0443">Lipid metabolism</keyword>
<dbReference type="Pfam" id="PF00106">
    <property type="entry name" value="adh_short"/>
    <property type="match status" value="1"/>
</dbReference>
<comment type="similarity">
    <text evidence="2 8">Belongs to the short-chain dehydrogenases/reductases (SDR) family.</text>
</comment>
<protein>
    <recommendedName>
        <fullName evidence="3">3-oxoacyl-[acyl-carrier-protein] reductase</fullName>
        <ecNumber evidence="3">1.1.1.100</ecNumber>
    </recommendedName>
</protein>
<evidence type="ECO:0000256" key="2">
    <source>
        <dbReference type="ARBA" id="ARBA00006484"/>
    </source>
</evidence>
<comment type="pathway">
    <text evidence="1">Lipid metabolism; fatty acid biosynthesis.</text>
</comment>
<dbReference type="AlphaFoldDB" id="A0A1D6ED38"/>
<dbReference type="EMBL" id="CM007648">
    <property type="protein sequence ID" value="ONM18214.1"/>
    <property type="molecule type" value="Genomic_DNA"/>
</dbReference>
<dbReference type="PANTHER" id="PTHR42879">
    <property type="entry name" value="3-OXOACYL-(ACYL-CARRIER-PROTEIN) REDUCTASE"/>
    <property type="match status" value="1"/>
</dbReference>
<dbReference type="EMBL" id="CM007648">
    <property type="protein sequence ID" value="ONM18215.1"/>
    <property type="molecule type" value="Genomic_DNA"/>
</dbReference>
<dbReference type="PRINTS" id="PR00081">
    <property type="entry name" value="GDHRDH"/>
</dbReference>
<dbReference type="GO" id="GO:0004316">
    <property type="term" value="F:3-oxoacyl-[acyl-carrier-protein] reductase (NADPH) activity"/>
    <property type="evidence" value="ECO:0007669"/>
    <property type="project" value="UniProtKB-EC"/>
</dbReference>
<dbReference type="PRINTS" id="PR00080">
    <property type="entry name" value="SDRFAMILY"/>
</dbReference>
<organism evidence="9">
    <name type="scientific">Zea mays</name>
    <name type="common">Maize</name>
    <dbReference type="NCBI Taxonomy" id="4577"/>
    <lineage>
        <taxon>Eukaryota</taxon>
        <taxon>Viridiplantae</taxon>
        <taxon>Streptophyta</taxon>
        <taxon>Embryophyta</taxon>
        <taxon>Tracheophyta</taxon>
        <taxon>Spermatophyta</taxon>
        <taxon>Magnoliopsida</taxon>
        <taxon>Liliopsida</taxon>
        <taxon>Poales</taxon>
        <taxon>Poaceae</taxon>
        <taxon>PACMAD clade</taxon>
        <taxon>Panicoideae</taxon>
        <taxon>Andropogonodae</taxon>
        <taxon>Andropogoneae</taxon>
        <taxon>Tripsacinae</taxon>
        <taxon>Zea</taxon>
    </lineage>
</organism>
<dbReference type="InterPro" id="IPR002347">
    <property type="entry name" value="SDR_fam"/>
</dbReference>
<evidence type="ECO:0000256" key="7">
    <source>
        <dbReference type="ARBA" id="ARBA00048508"/>
    </source>
</evidence>
<evidence type="ECO:0000256" key="5">
    <source>
        <dbReference type="ARBA" id="ARBA00022832"/>
    </source>
</evidence>
<dbReference type="ExpressionAtlas" id="A0A1D6ED38">
    <property type="expression patterns" value="baseline and differential"/>
</dbReference>
<evidence type="ECO:0000256" key="4">
    <source>
        <dbReference type="ARBA" id="ARBA00022516"/>
    </source>
</evidence>
<dbReference type="EC" id="1.1.1.100" evidence="3"/>
<evidence type="ECO:0000313" key="9">
    <source>
        <dbReference type="EMBL" id="ONM18215.1"/>
    </source>
</evidence>
<dbReference type="Gene3D" id="3.40.50.720">
    <property type="entry name" value="NAD(P)-binding Rossmann-like Domain"/>
    <property type="match status" value="1"/>
</dbReference>
<gene>
    <name evidence="9" type="ORF">ZEAMMB73_Zm00001d004042</name>
</gene>
<dbReference type="STRING" id="4577.A0A1D6ED38"/>
<evidence type="ECO:0000256" key="1">
    <source>
        <dbReference type="ARBA" id="ARBA00005194"/>
    </source>
</evidence>
<comment type="catalytic activity">
    <reaction evidence="7">
        <text>a (3R)-hydroxyacyl-[ACP] + NADP(+) = a 3-oxoacyl-[ACP] + NADPH + H(+)</text>
        <dbReference type="Rhea" id="RHEA:17397"/>
        <dbReference type="Rhea" id="RHEA-COMP:9916"/>
        <dbReference type="Rhea" id="RHEA-COMP:9945"/>
        <dbReference type="ChEBI" id="CHEBI:15378"/>
        <dbReference type="ChEBI" id="CHEBI:57783"/>
        <dbReference type="ChEBI" id="CHEBI:58349"/>
        <dbReference type="ChEBI" id="CHEBI:78776"/>
        <dbReference type="ChEBI" id="CHEBI:78827"/>
        <dbReference type="EC" id="1.1.1.100"/>
    </reaction>
</comment>
<sequence>MELKRVLVAPTAARRAPTVPPTTSGATALPPAGLGLLPPLPEAIPWPSSVLSKLLSAGVQTHVAAVEQAVVKDATKLEAPVVVVTGASRGIGKATALALGKAGCKVLVNYARSSKEAEEVSKEALDKWGTIDVLVNNAGITRDTLLMRMKKSQWQDVIDLNLTGVCLCTQAATKVMMKKKKGKIINIASVVGLTGNVGQANYSAAKAGVIGFTKTVAREYASRNINVSTFIFSL</sequence>
<dbReference type="InterPro" id="IPR050259">
    <property type="entry name" value="SDR"/>
</dbReference>
<evidence type="ECO:0000256" key="6">
    <source>
        <dbReference type="ARBA" id="ARBA00023160"/>
    </source>
</evidence>
<dbReference type="SMR" id="A0A1D6ED38"/>
<dbReference type="SUPFAM" id="SSF51735">
    <property type="entry name" value="NAD(P)-binding Rossmann-fold domains"/>
    <property type="match status" value="1"/>
</dbReference>
<dbReference type="InterPro" id="IPR036291">
    <property type="entry name" value="NAD(P)-bd_dom_sf"/>
</dbReference>
<dbReference type="GO" id="GO:0006633">
    <property type="term" value="P:fatty acid biosynthetic process"/>
    <property type="evidence" value="ECO:0007669"/>
    <property type="project" value="UniProtKB-KW"/>
</dbReference>